<dbReference type="FunFam" id="2.40.10.10:FF:000006">
    <property type="entry name" value="Serine proteinase stubble"/>
    <property type="match status" value="1"/>
</dbReference>
<dbReference type="PANTHER" id="PTHR24252:SF7">
    <property type="entry name" value="HYALIN"/>
    <property type="match status" value="1"/>
</dbReference>
<reference evidence="10" key="1">
    <citation type="journal article" date="2001" name="J. Neurobiol.">
        <title>A CUB-serine protease in the olfactory organ of the spiny lobster Panulirus argus.</title>
        <authorList>
            <person name="Levine M.Z."/>
            <person name="Harrison P.J."/>
            <person name="Walthall W.W."/>
            <person name="Tai P.C."/>
            <person name="Derby C.D."/>
        </authorList>
    </citation>
    <scope>NUCLEOTIDE SEQUENCE</scope>
</reference>
<feature type="domain" description="CUB" evidence="8">
    <location>
        <begin position="77"/>
        <end position="193"/>
    </location>
</feature>
<dbReference type="PROSITE" id="PS01180">
    <property type="entry name" value="CUB"/>
    <property type="match status" value="1"/>
</dbReference>
<dbReference type="InterPro" id="IPR043504">
    <property type="entry name" value="Peptidase_S1_PA_chymotrypsin"/>
</dbReference>
<dbReference type="PROSITE" id="PS50240">
    <property type="entry name" value="TRYPSIN_DOM"/>
    <property type="match status" value="1"/>
</dbReference>
<dbReference type="Pfam" id="PF00089">
    <property type="entry name" value="Trypsin"/>
    <property type="match status" value="1"/>
</dbReference>
<comment type="caution">
    <text evidence="5">Lacks conserved residue(s) required for the propagation of feature annotation.</text>
</comment>
<dbReference type="InterPro" id="IPR001254">
    <property type="entry name" value="Trypsin_dom"/>
</dbReference>
<organism evidence="10">
    <name type="scientific">Panulirus argus</name>
    <name type="common">Caribbean spiny lobster</name>
    <name type="synonym">Palinurus argus</name>
    <dbReference type="NCBI Taxonomy" id="6737"/>
    <lineage>
        <taxon>Eukaryota</taxon>
        <taxon>Metazoa</taxon>
        <taxon>Ecdysozoa</taxon>
        <taxon>Arthropoda</taxon>
        <taxon>Crustacea</taxon>
        <taxon>Multicrustacea</taxon>
        <taxon>Malacostraca</taxon>
        <taxon>Eumalacostraca</taxon>
        <taxon>Eucarida</taxon>
        <taxon>Decapoda</taxon>
        <taxon>Pleocyemata</taxon>
        <taxon>Achelata</taxon>
        <taxon>Palinuroidea</taxon>
        <taxon>Palinuridae</taxon>
        <taxon>Panulirus</taxon>
    </lineage>
</organism>
<evidence type="ECO:0000313" key="10">
    <source>
        <dbReference type="EMBL" id="AAK48894.1"/>
    </source>
</evidence>
<keyword evidence="1 6" id="KW-0645">Protease</keyword>
<dbReference type="CDD" id="cd00190">
    <property type="entry name" value="Tryp_SPc"/>
    <property type="match status" value="1"/>
</dbReference>
<dbReference type="EMBL" id="AF357226">
    <property type="protein sequence ID" value="AAK48894.1"/>
    <property type="molecule type" value="mRNA"/>
</dbReference>
<keyword evidence="4" id="KW-1015">Disulfide bond</keyword>
<accession>Q967X8</accession>
<evidence type="ECO:0000256" key="4">
    <source>
        <dbReference type="ARBA" id="ARBA00023157"/>
    </source>
</evidence>
<evidence type="ECO:0000259" key="9">
    <source>
        <dbReference type="PROSITE" id="PS50240"/>
    </source>
</evidence>
<keyword evidence="7" id="KW-0732">Signal</keyword>
<dbReference type="SUPFAM" id="SSF49854">
    <property type="entry name" value="Spermadhesin, CUB domain"/>
    <property type="match status" value="1"/>
</dbReference>
<evidence type="ECO:0000256" key="6">
    <source>
        <dbReference type="RuleBase" id="RU363034"/>
    </source>
</evidence>
<dbReference type="InterPro" id="IPR018114">
    <property type="entry name" value="TRYPSIN_HIS"/>
</dbReference>
<dbReference type="AlphaFoldDB" id="Q967X8"/>
<dbReference type="Pfam" id="PF00431">
    <property type="entry name" value="CUB"/>
    <property type="match status" value="1"/>
</dbReference>
<protein>
    <submittedName>
        <fullName evidence="10">CUB-serine protease</fullName>
    </submittedName>
</protein>
<keyword evidence="2 6" id="KW-0378">Hydrolase</keyword>
<feature type="signal peptide" evidence="7">
    <location>
        <begin position="1"/>
        <end position="21"/>
    </location>
</feature>
<dbReference type="InterPro" id="IPR000859">
    <property type="entry name" value="CUB_dom"/>
</dbReference>
<dbReference type="MEROPS" id="S01.B38"/>
<evidence type="ECO:0000256" key="2">
    <source>
        <dbReference type="ARBA" id="ARBA00022801"/>
    </source>
</evidence>
<dbReference type="PROSITE" id="PS00135">
    <property type="entry name" value="TRYPSIN_SER"/>
    <property type="match status" value="1"/>
</dbReference>
<dbReference type="PANTHER" id="PTHR24252">
    <property type="entry name" value="ACROSIN-RELATED"/>
    <property type="match status" value="1"/>
</dbReference>
<dbReference type="InterPro" id="IPR009003">
    <property type="entry name" value="Peptidase_S1_PA"/>
</dbReference>
<evidence type="ECO:0000259" key="8">
    <source>
        <dbReference type="PROSITE" id="PS01180"/>
    </source>
</evidence>
<dbReference type="PRINTS" id="PR00722">
    <property type="entry name" value="CHYMOTRYPSIN"/>
</dbReference>
<sequence>MRTNMFLSAATLLCVSLTTEAVSLKYTNLQEDNSFKLPEEFVARLQARDAVTVHPGHVNNSHGENAPRQLVRDVAACGARVTVTPGSSVTFQSTNYPSSYPNRENCFWRFQAADPQDTLTVECSPFNVRGSNSCTRDRLIFGEKVVGRYFQSTRYCGVGFYEPYISFSSTLFVRFRTDRSSTASGFSCEVTVTGEETETTTTAEATTEVVEQTPNPSCACGNVNRATRIVGGQETEVNEYPWQVLLVTRDMYVICGGSIISSQWVLTAAHCVDGGNIGYVLVGDHNFASTDDTTTSRLVEVVQIISHPDYDSSTVDNDMALLRLGEALEFTREVAPVCLPSNPTEDYAGVTATVTGWGATTEGGSMSVTLQEVDVPVLTTAACSSWYSSLTANMMCAGFSNEGKDSCQGDSGGPMVYSATSNYEQIGVVSWGRGCARPGFPGVYARVTEYLEWIAANTGNSGITCNA</sequence>
<evidence type="ECO:0000256" key="3">
    <source>
        <dbReference type="ARBA" id="ARBA00022825"/>
    </source>
</evidence>
<dbReference type="SUPFAM" id="SSF50494">
    <property type="entry name" value="Trypsin-like serine proteases"/>
    <property type="match status" value="1"/>
</dbReference>
<dbReference type="Gene3D" id="2.40.10.10">
    <property type="entry name" value="Trypsin-like serine proteases"/>
    <property type="match status" value="1"/>
</dbReference>
<dbReference type="Gene3D" id="2.60.120.290">
    <property type="entry name" value="Spermadhesin, CUB domain"/>
    <property type="match status" value="1"/>
</dbReference>
<dbReference type="SMART" id="SM00020">
    <property type="entry name" value="Tryp_SPc"/>
    <property type="match status" value="1"/>
</dbReference>
<dbReference type="SMART" id="SM00042">
    <property type="entry name" value="CUB"/>
    <property type="match status" value="1"/>
</dbReference>
<dbReference type="InterPro" id="IPR035914">
    <property type="entry name" value="Sperma_CUB_dom_sf"/>
</dbReference>
<dbReference type="InterPro" id="IPR033116">
    <property type="entry name" value="TRYPSIN_SER"/>
</dbReference>
<dbReference type="PROSITE" id="PS00134">
    <property type="entry name" value="TRYPSIN_HIS"/>
    <property type="match status" value="1"/>
</dbReference>
<evidence type="ECO:0000256" key="1">
    <source>
        <dbReference type="ARBA" id="ARBA00022670"/>
    </source>
</evidence>
<dbReference type="InterPro" id="IPR001314">
    <property type="entry name" value="Peptidase_S1A"/>
</dbReference>
<dbReference type="GO" id="GO:0004252">
    <property type="term" value="F:serine-type endopeptidase activity"/>
    <property type="evidence" value="ECO:0007669"/>
    <property type="project" value="InterPro"/>
</dbReference>
<feature type="domain" description="Peptidase S1" evidence="9">
    <location>
        <begin position="229"/>
        <end position="459"/>
    </location>
</feature>
<dbReference type="GO" id="GO:0006508">
    <property type="term" value="P:proteolysis"/>
    <property type="evidence" value="ECO:0007669"/>
    <property type="project" value="UniProtKB-KW"/>
</dbReference>
<evidence type="ECO:0000256" key="5">
    <source>
        <dbReference type="PROSITE-ProRule" id="PRU00059"/>
    </source>
</evidence>
<proteinExistence type="evidence at transcript level"/>
<keyword evidence="3 6" id="KW-0720">Serine protease</keyword>
<name>Q967X8_PANAR</name>
<feature type="chain" id="PRO_5004321515" evidence="7">
    <location>
        <begin position="22"/>
        <end position="467"/>
    </location>
</feature>
<dbReference type="CDD" id="cd00041">
    <property type="entry name" value="CUB"/>
    <property type="match status" value="1"/>
</dbReference>
<evidence type="ECO:0000256" key="7">
    <source>
        <dbReference type="SAM" id="SignalP"/>
    </source>
</evidence>